<evidence type="ECO:0000256" key="3">
    <source>
        <dbReference type="ARBA" id="ARBA00022505"/>
    </source>
</evidence>
<name>A0A843YL35_9RHOB</name>
<dbReference type="GO" id="GO:0015098">
    <property type="term" value="F:molybdate ion transmembrane transporter activity"/>
    <property type="evidence" value="ECO:0007669"/>
    <property type="project" value="InterPro"/>
</dbReference>
<dbReference type="SUPFAM" id="SSF52540">
    <property type="entry name" value="P-loop containing nucleoside triphosphate hydrolases"/>
    <property type="match status" value="1"/>
</dbReference>
<evidence type="ECO:0000256" key="2">
    <source>
        <dbReference type="ARBA" id="ARBA00022475"/>
    </source>
</evidence>
<dbReference type="EMBL" id="WIBF01000012">
    <property type="protein sequence ID" value="MQQ10134.1"/>
    <property type="molecule type" value="Genomic_DNA"/>
</dbReference>
<evidence type="ECO:0000259" key="10">
    <source>
        <dbReference type="PROSITE" id="PS50893"/>
    </source>
</evidence>
<dbReference type="InterPro" id="IPR003439">
    <property type="entry name" value="ABC_transporter-like_ATP-bd"/>
</dbReference>
<dbReference type="Pfam" id="PF03459">
    <property type="entry name" value="TOBE"/>
    <property type="match status" value="1"/>
</dbReference>
<dbReference type="InterPro" id="IPR008995">
    <property type="entry name" value="Mo/tungstate-bd_C_term_dom"/>
</dbReference>
<dbReference type="GO" id="GO:0016020">
    <property type="term" value="C:membrane"/>
    <property type="evidence" value="ECO:0007669"/>
    <property type="project" value="InterPro"/>
</dbReference>
<keyword evidence="6 12" id="KW-0067">ATP-binding</keyword>
<dbReference type="Gene3D" id="3.40.50.300">
    <property type="entry name" value="P-loop containing nucleotide triphosphate hydrolases"/>
    <property type="match status" value="1"/>
</dbReference>
<evidence type="ECO:0000256" key="9">
    <source>
        <dbReference type="PROSITE-ProRule" id="PRU01213"/>
    </source>
</evidence>
<evidence type="ECO:0000259" key="11">
    <source>
        <dbReference type="PROSITE" id="PS51866"/>
    </source>
</evidence>
<dbReference type="Proteomes" id="UP000444174">
    <property type="component" value="Unassembled WGS sequence"/>
</dbReference>
<dbReference type="InterPro" id="IPR027417">
    <property type="entry name" value="P-loop_NTPase"/>
</dbReference>
<dbReference type="PANTHER" id="PTHR43514">
    <property type="entry name" value="ABC TRANSPORTER I FAMILY MEMBER 10"/>
    <property type="match status" value="1"/>
</dbReference>
<dbReference type="Pfam" id="PF00005">
    <property type="entry name" value="ABC_tran"/>
    <property type="match status" value="1"/>
</dbReference>
<evidence type="ECO:0000256" key="5">
    <source>
        <dbReference type="ARBA" id="ARBA00022741"/>
    </source>
</evidence>
<keyword evidence="4" id="KW-0997">Cell inner membrane</keyword>
<dbReference type="RefSeq" id="WP_153217112.1">
    <property type="nucleotide sequence ID" value="NZ_WIBF01000012.1"/>
</dbReference>
<accession>A0A843YL35</accession>
<protein>
    <submittedName>
        <fullName evidence="12">Molybdenum ABC transporter ATP-binding protein</fullName>
    </submittedName>
</protein>
<reference evidence="12 13" key="1">
    <citation type="submission" date="2019-10" db="EMBL/GenBank/DDBJ databases">
        <title>Epibacterium sp. nov., isolated from seawater.</title>
        <authorList>
            <person name="Zhang X."/>
            <person name="Li N."/>
        </authorList>
    </citation>
    <scope>NUCLEOTIDE SEQUENCE [LARGE SCALE GENOMIC DNA]</scope>
    <source>
        <strain evidence="12 13">SM1979</strain>
    </source>
</reference>
<dbReference type="PROSITE" id="PS50893">
    <property type="entry name" value="ABC_TRANSPORTER_2"/>
    <property type="match status" value="1"/>
</dbReference>
<dbReference type="InterPro" id="IPR050334">
    <property type="entry name" value="Molybdenum_import_ModC"/>
</dbReference>
<comment type="caution">
    <text evidence="12">The sequence shown here is derived from an EMBL/GenBank/DDBJ whole genome shotgun (WGS) entry which is preliminary data.</text>
</comment>
<feature type="domain" description="ABC transporter" evidence="10">
    <location>
        <begin position="1"/>
        <end position="232"/>
    </location>
</feature>
<evidence type="ECO:0000256" key="6">
    <source>
        <dbReference type="ARBA" id="ARBA00022840"/>
    </source>
</evidence>
<dbReference type="AlphaFoldDB" id="A0A843YL35"/>
<dbReference type="InterPro" id="IPR004606">
    <property type="entry name" value="Mop_domain"/>
</dbReference>
<evidence type="ECO:0000313" key="13">
    <source>
        <dbReference type="Proteomes" id="UP000444174"/>
    </source>
</evidence>
<dbReference type="InterPro" id="IPR003593">
    <property type="entry name" value="AAA+_ATPase"/>
</dbReference>
<evidence type="ECO:0000256" key="7">
    <source>
        <dbReference type="ARBA" id="ARBA00022967"/>
    </source>
</evidence>
<proteinExistence type="predicted"/>
<keyword evidence="3 9" id="KW-0500">Molybdenum</keyword>
<dbReference type="PROSITE" id="PS51866">
    <property type="entry name" value="MOP"/>
    <property type="match status" value="1"/>
</dbReference>
<dbReference type="SUPFAM" id="SSF50331">
    <property type="entry name" value="MOP-like"/>
    <property type="match status" value="1"/>
</dbReference>
<keyword evidence="2" id="KW-1003">Cell membrane</keyword>
<dbReference type="Gene3D" id="2.40.50.100">
    <property type="match status" value="1"/>
</dbReference>
<dbReference type="PROSITE" id="PS00211">
    <property type="entry name" value="ABC_TRANSPORTER_1"/>
    <property type="match status" value="1"/>
</dbReference>
<evidence type="ECO:0000256" key="8">
    <source>
        <dbReference type="ARBA" id="ARBA00023136"/>
    </source>
</evidence>
<keyword evidence="7" id="KW-1278">Translocase</keyword>
<keyword evidence="13" id="KW-1185">Reference proteome</keyword>
<dbReference type="GO" id="GO:0016887">
    <property type="term" value="F:ATP hydrolysis activity"/>
    <property type="evidence" value="ECO:0007669"/>
    <property type="project" value="InterPro"/>
</dbReference>
<dbReference type="SMART" id="SM00382">
    <property type="entry name" value="AAA"/>
    <property type="match status" value="1"/>
</dbReference>
<dbReference type="NCBIfam" id="TIGR02142">
    <property type="entry name" value="modC_ABC"/>
    <property type="match status" value="1"/>
</dbReference>
<sequence length="358" mass="38394">MLTVAARHEFSGFELDAKFSSDHGITVLFGASGSGKSTIAHVVSGLLRPMAGHVALGDHVLFDGDTRIWVPPHRRRIGYIFQDARLFPHLTVRANLRFGAWFARHRPSADEFSRITEMLGLGPVLDRRPAHLSGGEKQRVAIGRALLSNPRLIIADEPLAALDQARKAEILPYFERLRDEVKVPMLYVSHSSAEVARLATTVVALSDGKVLRQGEPSVIFGDPSVLPLGPRGAGSVLDALVKEQHPDGLTELVAGGQPLFVPQIPHPVGGQVSLRISAHDVILARSRPLDISALNVVPCTITKIRAGDGPGAMVALHSAAGSFLARVTKRSIQRLGLSQGVDCFAIIKSVAIAPKDIS</sequence>
<organism evidence="12 13">
    <name type="scientific">Tritonibacter litoralis</name>
    <dbReference type="NCBI Taxonomy" id="2662264"/>
    <lineage>
        <taxon>Bacteria</taxon>
        <taxon>Pseudomonadati</taxon>
        <taxon>Pseudomonadota</taxon>
        <taxon>Alphaproteobacteria</taxon>
        <taxon>Rhodobacterales</taxon>
        <taxon>Paracoccaceae</taxon>
        <taxon>Tritonibacter</taxon>
    </lineage>
</organism>
<dbReference type="InterPro" id="IPR017871">
    <property type="entry name" value="ABC_transporter-like_CS"/>
</dbReference>
<gene>
    <name evidence="12" type="primary">modC</name>
    <name evidence="12" type="ORF">GFB49_16825</name>
</gene>
<evidence type="ECO:0000313" key="12">
    <source>
        <dbReference type="EMBL" id="MQQ10134.1"/>
    </source>
</evidence>
<dbReference type="PANTHER" id="PTHR43514:SF4">
    <property type="entry name" value="ABC TRANSPORTER I FAMILY MEMBER 10"/>
    <property type="match status" value="1"/>
</dbReference>
<dbReference type="InterPro" id="IPR005116">
    <property type="entry name" value="Transp-assoc_OB_typ1"/>
</dbReference>
<dbReference type="GO" id="GO:0005524">
    <property type="term" value="F:ATP binding"/>
    <property type="evidence" value="ECO:0007669"/>
    <property type="project" value="UniProtKB-KW"/>
</dbReference>
<feature type="domain" description="Mop" evidence="11">
    <location>
        <begin position="290"/>
        <end position="356"/>
    </location>
</feature>
<keyword evidence="8" id="KW-0472">Membrane</keyword>
<dbReference type="GO" id="GO:0140359">
    <property type="term" value="F:ABC-type transporter activity"/>
    <property type="evidence" value="ECO:0007669"/>
    <property type="project" value="InterPro"/>
</dbReference>
<dbReference type="InterPro" id="IPR011868">
    <property type="entry name" value="ModC_ABC_ATP-bd"/>
</dbReference>
<evidence type="ECO:0000256" key="1">
    <source>
        <dbReference type="ARBA" id="ARBA00022448"/>
    </source>
</evidence>
<keyword evidence="5" id="KW-0547">Nucleotide-binding</keyword>
<evidence type="ECO:0000256" key="4">
    <source>
        <dbReference type="ARBA" id="ARBA00022519"/>
    </source>
</evidence>
<keyword evidence="1" id="KW-0813">Transport</keyword>